<dbReference type="PROSITE" id="PS00920">
    <property type="entry name" value="NITRIL_CHT_1"/>
    <property type="match status" value="1"/>
</dbReference>
<feature type="active site" description="Proton acceptor" evidence="2">
    <location>
        <position position="48"/>
    </location>
</feature>
<dbReference type="EMBL" id="FOND01000003">
    <property type="protein sequence ID" value="SFE29417.1"/>
    <property type="molecule type" value="Genomic_DNA"/>
</dbReference>
<dbReference type="RefSeq" id="WP_092195613.1">
    <property type="nucleotide sequence ID" value="NZ_FOND01000003.1"/>
</dbReference>
<dbReference type="PANTHER" id="PTHR46044">
    <property type="entry name" value="NITRILASE"/>
    <property type="match status" value="1"/>
</dbReference>
<name>A0A1I1ZCI1_9ACTN</name>
<dbReference type="InterPro" id="IPR003010">
    <property type="entry name" value="C-N_Hydrolase"/>
</dbReference>
<dbReference type="InterPro" id="IPR036526">
    <property type="entry name" value="C-N_Hydrolase_sf"/>
</dbReference>
<dbReference type="Gene3D" id="3.60.110.10">
    <property type="entry name" value="Carbon-nitrogen hydrolase"/>
    <property type="match status" value="1"/>
</dbReference>
<evidence type="ECO:0000313" key="4">
    <source>
        <dbReference type="EMBL" id="SFE29417.1"/>
    </source>
</evidence>
<dbReference type="Proteomes" id="UP000198589">
    <property type="component" value="Unassembled WGS sequence"/>
</dbReference>
<gene>
    <name evidence="4" type="ORF">SAMN05216574_10336</name>
</gene>
<reference evidence="5" key="1">
    <citation type="submission" date="2016-10" db="EMBL/GenBank/DDBJ databases">
        <authorList>
            <person name="Varghese N."/>
            <person name="Submissions S."/>
        </authorList>
    </citation>
    <scope>NUCLEOTIDE SEQUENCE [LARGE SCALE GENOMIC DNA]</scope>
    <source>
        <strain evidence="5">DSM 46838</strain>
    </source>
</reference>
<dbReference type="PROSITE" id="PS50263">
    <property type="entry name" value="CN_HYDROLASE"/>
    <property type="match status" value="1"/>
</dbReference>
<evidence type="ECO:0000313" key="5">
    <source>
        <dbReference type="Proteomes" id="UP000198589"/>
    </source>
</evidence>
<dbReference type="OrthoDB" id="9811121at2"/>
<dbReference type="GO" id="GO:0000257">
    <property type="term" value="F:nitrilase activity"/>
    <property type="evidence" value="ECO:0007669"/>
    <property type="project" value="UniProtKB-ARBA"/>
</dbReference>
<dbReference type="Pfam" id="PF00795">
    <property type="entry name" value="CN_hydrolase"/>
    <property type="match status" value="1"/>
</dbReference>
<evidence type="ECO:0000256" key="2">
    <source>
        <dbReference type="PROSITE-ProRule" id="PRU10139"/>
    </source>
</evidence>
<proteinExistence type="inferred from homology"/>
<evidence type="ECO:0000259" key="3">
    <source>
        <dbReference type="PROSITE" id="PS50263"/>
    </source>
</evidence>
<dbReference type="CDD" id="cd07564">
    <property type="entry name" value="nitrilases_CHs"/>
    <property type="match status" value="1"/>
</dbReference>
<keyword evidence="5" id="KW-1185">Reference proteome</keyword>
<dbReference type="AlphaFoldDB" id="A0A1I1ZCI1"/>
<accession>A0A1I1ZCI1</accession>
<sequence length="351" mass="37791">MSNTPPIVKVAAVHAAAPFLDLDAGVRKACEFIREAGRAGAKLVAFPETFLPGYPYWIWSHTTKYAAPFFAELYANAVELPSEASRAIGAAAREAGTWVVMGLDEKEGGTLYNTQAYFAPTGELVARHRKLHPTNAERTVWGRGDGRDVFVVDTGFGRLGGLICFEHSMDLNRYALAALGEQIHVAAWPAISATHADPNADNFDHYSSTLSSAHAICAQTYVIVVQGRISEEIVERLGVPEGPDAPTVGGGMTGFMGPDGRWLQEPHRDDEAIVYAELDLSVIAFAKYFADGAGHYARPDVFSFGVDRTPQVPLTTQRVSALDGIPVPEERHAGDGEEDAAGVVLSVLPRD</sequence>
<evidence type="ECO:0000256" key="1">
    <source>
        <dbReference type="ARBA" id="ARBA00008129"/>
    </source>
</evidence>
<organism evidence="4 5">
    <name type="scientific">Blastococcus tunisiensis</name>
    <dbReference type="NCBI Taxonomy" id="1798228"/>
    <lineage>
        <taxon>Bacteria</taxon>
        <taxon>Bacillati</taxon>
        <taxon>Actinomycetota</taxon>
        <taxon>Actinomycetes</taxon>
        <taxon>Geodermatophilales</taxon>
        <taxon>Geodermatophilaceae</taxon>
        <taxon>Blastococcus</taxon>
    </lineage>
</organism>
<dbReference type="InterPro" id="IPR000132">
    <property type="entry name" value="Nitrilase/CN_hydratase_CS"/>
</dbReference>
<dbReference type="PANTHER" id="PTHR46044:SF1">
    <property type="entry name" value="CN HYDROLASE DOMAIN-CONTAINING PROTEIN"/>
    <property type="match status" value="1"/>
</dbReference>
<dbReference type="SUPFAM" id="SSF56317">
    <property type="entry name" value="Carbon-nitrogen hydrolase"/>
    <property type="match status" value="1"/>
</dbReference>
<dbReference type="STRING" id="1798228.SAMN05216574_10336"/>
<feature type="domain" description="CN hydrolase" evidence="3">
    <location>
        <begin position="8"/>
        <end position="280"/>
    </location>
</feature>
<dbReference type="InterPro" id="IPR044149">
    <property type="entry name" value="Nitrilases_CHs"/>
</dbReference>
<comment type="similarity">
    <text evidence="1">Belongs to the carbon-nitrogen hydrolase superfamily. Nitrilase family.</text>
</comment>
<protein>
    <submittedName>
        <fullName evidence="4">Aliphatic nitrilase</fullName>
    </submittedName>
</protein>